<dbReference type="GO" id="GO:0004197">
    <property type="term" value="F:cysteine-type endopeptidase activity"/>
    <property type="evidence" value="ECO:0007669"/>
    <property type="project" value="UniProtKB-ARBA"/>
</dbReference>
<keyword evidence="7" id="KW-1185">Reference proteome</keyword>
<evidence type="ECO:0000259" key="4">
    <source>
        <dbReference type="PROSITE" id="PS50207"/>
    </source>
</evidence>
<name>A0ABD0QF94_CIRMR</name>
<accession>A0ABD0QF94</accession>
<evidence type="ECO:0000256" key="1">
    <source>
        <dbReference type="ARBA" id="ARBA00010134"/>
    </source>
</evidence>
<dbReference type="PANTHER" id="PTHR48169:SF7">
    <property type="entry name" value="CASPASE 10"/>
    <property type="match status" value="1"/>
</dbReference>
<dbReference type="Proteomes" id="UP001529510">
    <property type="component" value="Unassembled WGS sequence"/>
</dbReference>
<comment type="caution">
    <text evidence="6">The sequence shown here is derived from an EMBL/GenBank/DDBJ whole genome shotgun (WGS) entry which is preliminary data.</text>
</comment>
<dbReference type="GO" id="GO:0006915">
    <property type="term" value="P:apoptotic process"/>
    <property type="evidence" value="ECO:0007669"/>
    <property type="project" value="UniProtKB-KW"/>
</dbReference>
<proteinExistence type="inferred from homology"/>
<evidence type="ECO:0000259" key="5">
    <source>
        <dbReference type="PROSITE" id="PS50208"/>
    </source>
</evidence>
<dbReference type="GO" id="GO:0043067">
    <property type="term" value="P:regulation of programmed cell death"/>
    <property type="evidence" value="ECO:0007669"/>
    <property type="project" value="UniProtKB-ARBA"/>
</dbReference>
<dbReference type="SUPFAM" id="SSF52129">
    <property type="entry name" value="Caspase-like"/>
    <property type="match status" value="1"/>
</dbReference>
<dbReference type="PANTHER" id="PTHR48169">
    <property type="entry name" value="DED DOMAIN-CONTAINING PROTEIN"/>
    <property type="match status" value="1"/>
</dbReference>
<dbReference type="InterPro" id="IPR029030">
    <property type="entry name" value="Caspase-like_dom_sf"/>
</dbReference>
<dbReference type="InterPro" id="IPR011600">
    <property type="entry name" value="Pept_C14_caspase"/>
</dbReference>
<protein>
    <recommendedName>
        <fullName evidence="8">Caspase 2</fullName>
    </recommendedName>
</protein>
<dbReference type="GO" id="GO:0005737">
    <property type="term" value="C:cytoplasm"/>
    <property type="evidence" value="ECO:0007669"/>
    <property type="project" value="UniProtKB-ARBA"/>
</dbReference>
<dbReference type="InterPro" id="IPR001309">
    <property type="entry name" value="Pept_C14_p20"/>
</dbReference>
<dbReference type="PRINTS" id="PR00376">
    <property type="entry name" value="IL1BCENZYME"/>
</dbReference>
<dbReference type="PROSITE" id="PS01122">
    <property type="entry name" value="CASPASE_CYS"/>
    <property type="match status" value="1"/>
</dbReference>
<dbReference type="PROSITE" id="PS50207">
    <property type="entry name" value="CASPASE_P10"/>
    <property type="match status" value="1"/>
</dbReference>
<comment type="similarity">
    <text evidence="1 3">Belongs to the peptidase C14A family.</text>
</comment>
<feature type="domain" description="Caspase family p20" evidence="5">
    <location>
        <begin position="46"/>
        <end position="59"/>
    </location>
</feature>
<evidence type="ECO:0008006" key="8">
    <source>
        <dbReference type="Google" id="ProtNLM"/>
    </source>
</evidence>
<sequence>VLTKQDCNRHQILQALRDLAARDHTHGQVEGIVGVDGQIVTSQELKPKLFFIQACRGTDNQPAAFRQIFSEDKDMPVSDAAVPRDSIPEMADYLLAMSTVPHYASYREVEKGTWFIQSLCRHLKQLVP</sequence>
<dbReference type="InterPro" id="IPR002138">
    <property type="entry name" value="Pept_C14_p10"/>
</dbReference>
<dbReference type="Pfam" id="PF00656">
    <property type="entry name" value="Peptidase_C14"/>
    <property type="match status" value="1"/>
</dbReference>
<feature type="non-terminal residue" evidence="6">
    <location>
        <position position="1"/>
    </location>
</feature>
<evidence type="ECO:0000256" key="3">
    <source>
        <dbReference type="RuleBase" id="RU003971"/>
    </source>
</evidence>
<dbReference type="InterPro" id="IPR033139">
    <property type="entry name" value="Caspase_cys_AS"/>
</dbReference>
<evidence type="ECO:0000313" key="7">
    <source>
        <dbReference type="Proteomes" id="UP001529510"/>
    </source>
</evidence>
<dbReference type="PROSITE" id="PS50208">
    <property type="entry name" value="CASPASE_P20"/>
    <property type="match status" value="1"/>
</dbReference>
<gene>
    <name evidence="6" type="ORF">M9458_019372</name>
</gene>
<dbReference type="GO" id="GO:0051604">
    <property type="term" value="P:protein maturation"/>
    <property type="evidence" value="ECO:0007669"/>
    <property type="project" value="UniProtKB-ARBA"/>
</dbReference>
<evidence type="ECO:0000256" key="2">
    <source>
        <dbReference type="ARBA" id="ARBA00022703"/>
    </source>
</evidence>
<evidence type="ECO:0000313" key="6">
    <source>
        <dbReference type="EMBL" id="KAL0183676.1"/>
    </source>
</evidence>
<dbReference type="SMART" id="SM00115">
    <property type="entry name" value="CASc"/>
    <property type="match status" value="1"/>
</dbReference>
<keyword evidence="2" id="KW-0053">Apoptosis</keyword>
<dbReference type="InterPro" id="IPR015917">
    <property type="entry name" value="Pept_C14A"/>
</dbReference>
<dbReference type="AlphaFoldDB" id="A0ABD0QF94"/>
<reference evidence="6 7" key="1">
    <citation type="submission" date="2024-05" db="EMBL/GenBank/DDBJ databases">
        <title>Genome sequencing and assembly of Indian major carp, Cirrhinus mrigala (Hamilton, 1822).</title>
        <authorList>
            <person name="Mohindra V."/>
            <person name="Chowdhury L.M."/>
            <person name="Lal K."/>
            <person name="Jena J.K."/>
        </authorList>
    </citation>
    <scope>NUCLEOTIDE SEQUENCE [LARGE SCALE GENOMIC DNA]</scope>
    <source>
        <strain evidence="6">CM1030</strain>
        <tissue evidence="6">Blood</tissue>
    </source>
</reference>
<dbReference type="EMBL" id="JAMKFB020000009">
    <property type="protein sequence ID" value="KAL0183676.1"/>
    <property type="molecule type" value="Genomic_DNA"/>
</dbReference>
<feature type="non-terminal residue" evidence="6">
    <location>
        <position position="128"/>
    </location>
</feature>
<organism evidence="6 7">
    <name type="scientific">Cirrhinus mrigala</name>
    <name type="common">Mrigala</name>
    <dbReference type="NCBI Taxonomy" id="683832"/>
    <lineage>
        <taxon>Eukaryota</taxon>
        <taxon>Metazoa</taxon>
        <taxon>Chordata</taxon>
        <taxon>Craniata</taxon>
        <taxon>Vertebrata</taxon>
        <taxon>Euteleostomi</taxon>
        <taxon>Actinopterygii</taxon>
        <taxon>Neopterygii</taxon>
        <taxon>Teleostei</taxon>
        <taxon>Ostariophysi</taxon>
        <taxon>Cypriniformes</taxon>
        <taxon>Cyprinidae</taxon>
        <taxon>Labeoninae</taxon>
        <taxon>Labeonini</taxon>
        <taxon>Cirrhinus</taxon>
    </lineage>
</organism>
<dbReference type="Gene3D" id="3.40.50.1460">
    <property type="match status" value="1"/>
</dbReference>
<feature type="domain" description="Caspase family p10" evidence="4">
    <location>
        <begin position="83"/>
        <end position="128"/>
    </location>
</feature>